<proteinExistence type="predicted"/>
<dbReference type="RefSeq" id="WP_010011463.1">
    <property type="nucleotide sequence ID" value="NZ_AZCN01000027.1"/>
</dbReference>
<reference evidence="1 2" key="1">
    <citation type="journal article" date="2015" name="Genome Announc.">
        <title>Expanding the biotechnology potential of lactobacilli through comparative genomics of 213 strains and associated genera.</title>
        <authorList>
            <person name="Sun Z."/>
            <person name="Harris H.M."/>
            <person name="McCann A."/>
            <person name="Guo C."/>
            <person name="Argimon S."/>
            <person name="Zhang W."/>
            <person name="Yang X."/>
            <person name="Jeffery I.B."/>
            <person name="Cooney J.C."/>
            <person name="Kagawa T.F."/>
            <person name="Liu W."/>
            <person name="Song Y."/>
            <person name="Salvetti E."/>
            <person name="Wrobel A."/>
            <person name="Rasinkangas P."/>
            <person name="Parkhill J."/>
            <person name="Rea M.C."/>
            <person name="O'Sullivan O."/>
            <person name="Ritari J."/>
            <person name="Douillard F.P."/>
            <person name="Paul Ross R."/>
            <person name="Yang R."/>
            <person name="Briner A.E."/>
            <person name="Felis G.E."/>
            <person name="de Vos W.M."/>
            <person name="Barrangou R."/>
            <person name="Klaenhammer T.R."/>
            <person name="Caufield P.W."/>
            <person name="Cui Y."/>
            <person name="Zhang H."/>
            <person name="O'Toole P.W."/>
        </authorList>
    </citation>
    <scope>NUCLEOTIDE SEQUENCE [LARGE SCALE GENOMIC DNA]</scope>
    <source>
        <strain evidence="1 2">DSM 20001</strain>
    </source>
</reference>
<accession>A0A0R1FDM7</accession>
<organism evidence="1 2">
    <name type="scientific">Loigolactobacillus coryniformis subsp. coryniformis KCTC 3167 = DSM 20001</name>
    <dbReference type="NCBI Taxonomy" id="913848"/>
    <lineage>
        <taxon>Bacteria</taxon>
        <taxon>Bacillati</taxon>
        <taxon>Bacillota</taxon>
        <taxon>Bacilli</taxon>
        <taxon>Lactobacillales</taxon>
        <taxon>Lactobacillaceae</taxon>
        <taxon>Loigolactobacillus</taxon>
    </lineage>
</organism>
<evidence type="ECO:0000313" key="2">
    <source>
        <dbReference type="Proteomes" id="UP000051181"/>
    </source>
</evidence>
<comment type="caution">
    <text evidence="1">The sequence shown here is derived from an EMBL/GenBank/DDBJ whole genome shotgun (WGS) entry which is preliminary data.</text>
</comment>
<protein>
    <submittedName>
        <fullName evidence="1">Uncharacterized protein</fullName>
    </submittedName>
</protein>
<dbReference type="GeneID" id="65915978"/>
<name>A0A0R1FDM7_9LACO</name>
<sequence length="128" mass="14842">MKQVFNGYLHGAERVLLAPAPPEFHLELNFGVGQQPILYLPTDNQRRQISRLTVTRHHLQLHTPQQHLRWPIPESQLPCLSIDYNSTGFSWHYETESAQVNLVRLPEQRLVILGSKRPLDYRVVISAK</sequence>
<dbReference type="EMBL" id="AZCN01000027">
    <property type="protein sequence ID" value="KRK16935.1"/>
    <property type="molecule type" value="Genomic_DNA"/>
</dbReference>
<dbReference type="Proteomes" id="UP000051181">
    <property type="component" value="Unassembled WGS sequence"/>
</dbReference>
<gene>
    <name evidence="1" type="ORF">FD22_GL001060</name>
</gene>
<dbReference type="AlphaFoldDB" id="A0A0R1FDM7"/>
<dbReference type="PATRIC" id="fig|913848.6.peg.1092"/>
<evidence type="ECO:0000313" key="1">
    <source>
        <dbReference type="EMBL" id="KRK16935.1"/>
    </source>
</evidence>